<dbReference type="Pfam" id="PF22807">
    <property type="entry name" value="TrAA12"/>
    <property type="match status" value="1"/>
</dbReference>
<dbReference type="InterPro" id="IPR011042">
    <property type="entry name" value="6-blade_b-propeller_TolB-like"/>
</dbReference>
<feature type="domain" description="Pyrroloquinoline quinone-dependent pyranose dehydrogenase beta-propeller" evidence="1">
    <location>
        <begin position="61"/>
        <end position="398"/>
    </location>
</feature>
<dbReference type="PANTHER" id="PTHR19328">
    <property type="entry name" value="HEDGEHOG-INTERACTING PROTEIN"/>
    <property type="match status" value="1"/>
</dbReference>
<dbReference type="SUPFAM" id="SSF50952">
    <property type="entry name" value="Soluble quinoprotein glucose dehydrogenase"/>
    <property type="match status" value="1"/>
</dbReference>
<evidence type="ECO:0000313" key="3">
    <source>
        <dbReference type="Proteomes" id="UP001597206"/>
    </source>
</evidence>
<sequence>MTLHSLLGRHLGKYLLSGIIAICNVLVCTDAIAETPPVNQALSRLKLPAGLKIERFSDLSKWGSPRMLALDRQGRLLVTLPDQGRVIRLNQQAEVELIAQGLNAPHGIALLNEDLLIAEQNGIVKLPKQGDRWGLPQPFIRNLPDGGHSFKTVKVSPDGFIYVNVSSSCNVCVESDPLRATLLRFSADGRPAGALLTMGRHAQGAIWATGLRNTQGFAWHPDTGELFATNNGADNRSSSKNGAANDDLPPEHFNLITPGKQYGWPYCWADINHPAQMFQDPNFTGETDICKQVQAPALTLPAHSTPIGLTFLQHSRLPESMRQDAIVALHGSWNRQQASGYALQRVEFRNHQPVNSVLFIKGWLQGNRAWGRPVDVIIGADGWLYISDDLTGWIYRVRSE</sequence>
<dbReference type="Proteomes" id="UP001597206">
    <property type="component" value="Unassembled WGS sequence"/>
</dbReference>
<evidence type="ECO:0000313" key="2">
    <source>
        <dbReference type="EMBL" id="MFD1121913.1"/>
    </source>
</evidence>
<dbReference type="InterPro" id="IPR054539">
    <property type="entry name" value="Beta-prop_PDH"/>
</dbReference>
<proteinExistence type="predicted"/>
<dbReference type="EMBL" id="JBHTLN010000001">
    <property type="protein sequence ID" value="MFD1121913.1"/>
    <property type="molecule type" value="Genomic_DNA"/>
</dbReference>
<gene>
    <name evidence="2" type="ORF">ACFQ2T_05320</name>
</gene>
<organism evidence="2 3">
    <name type="scientific">Methylophilus flavus</name>
    <dbReference type="NCBI Taxonomy" id="640084"/>
    <lineage>
        <taxon>Bacteria</taxon>
        <taxon>Pseudomonadati</taxon>
        <taxon>Pseudomonadota</taxon>
        <taxon>Betaproteobacteria</taxon>
        <taxon>Nitrosomonadales</taxon>
        <taxon>Methylophilaceae</taxon>
        <taxon>Methylophilus</taxon>
    </lineage>
</organism>
<reference evidence="3" key="1">
    <citation type="journal article" date="2019" name="Int. J. Syst. Evol. Microbiol.">
        <title>The Global Catalogue of Microorganisms (GCM) 10K type strain sequencing project: providing services to taxonomists for standard genome sequencing and annotation.</title>
        <authorList>
            <consortium name="The Broad Institute Genomics Platform"/>
            <consortium name="The Broad Institute Genome Sequencing Center for Infectious Disease"/>
            <person name="Wu L."/>
            <person name="Ma J."/>
        </authorList>
    </citation>
    <scope>NUCLEOTIDE SEQUENCE [LARGE SCALE GENOMIC DNA]</scope>
    <source>
        <strain evidence="3">CCUG 58411</strain>
    </source>
</reference>
<dbReference type="InterPro" id="IPR011041">
    <property type="entry name" value="Quinoprot_gluc/sorb_DH_b-prop"/>
</dbReference>
<comment type="caution">
    <text evidence="2">The sequence shown here is derived from an EMBL/GenBank/DDBJ whole genome shotgun (WGS) entry which is preliminary data.</text>
</comment>
<dbReference type="PANTHER" id="PTHR19328:SF53">
    <property type="entry name" value="MEMBRANE PROTEIN"/>
    <property type="match status" value="1"/>
</dbReference>
<protein>
    <submittedName>
        <fullName evidence="2">PQQ-dependent sugar dehydrogenase</fullName>
    </submittedName>
</protein>
<keyword evidence="3" id="KW-1185">Reference proteome</keyword>
<evidence type="ECO:0000259" key="1">
    <source>
        <dbReference type="Pfam" id="PF22807"/>
    </source>
</evidence>
<name>A0ABW3PAA8_9PROT</name>
<accession>A0ABW3PAA8</accession>
<dbReference type="Gene3D" id="2.120.10.30">
    <property type="entry name" value="TolB, C-terminal domain"/>
    <property type="match status" value="1"/>
</dbReference>